<proteinExistence type="predicted"/>
<dbReference type="AlphaFoldDB" id="A0A1F7WQT4"/>
<keyword evidence="1" id="KW-0472">Membrane</keyword>
<evidence type="ECO:0000313" key="3">
    <source>
        <dbReference type="EMBL" id="OGM05160.1"/>
    </source>
</evidence>
<organism evidence="3 4">
    <name type="scientific">Candidatus Wallbacteria bacterium GWC2_49_35</name>
    <dbReference type="NCBI Taxonomy" id="1817813"/>
    <lineage>
        <taxon>Bacteria</taxon>
        <taxon>Candidatus Walliibacteriota</taxon>
    </lineage>
</organism>
<accession>A0A1F7WQT4</accession>
<dbReference type="SUPFAM" id="SSF51726">
    <property type="entry name" value="UROD/MetE-like"/>
    <property type="match status" value="1"/>
</dbReference>
<dbReference type="Pfam" id="PF01208">
    <property type="entry name" value="URO-D"/>
    <property type="match status" value="1"/>
</dbReference>
<dbReference type="GO" id="GO:0004853">
    <property type="term" value="F:uroporphyrinogen decarboxylase activity"/>
    <property type="evidence" value="ECO:0007669"/>
    <property type="project" value="InterPro"/>
</dbReference>
<evidence type="ECO:0000313" key="4">
    <source>
        <dbReference type="Proteomes" id="UP000178735"/>
    </source>
</evidence>
<protein>
    <submittedName>
        <fullName evidence="3">Uroporphyrinogen decarboxylase</fullName>
    </submittedName>
</protein>
<dbReference type="InterPro" id="IPR038071">
    <property type="entry name" value="UROD/MetE-like_sf"/>
</dbReference>
<dbReference type="STRING" id="1817813.A2008_01260"/>
<keyword evidence="1" id="KW-0812">Transmembrane</keyword>
<feature type="transmembrane region" description="Helical" evidence="1">
    <location>
        <begin position="136"/>
        <end position="155"/>
    </location>
</feature>
<dbReference type="Proteomes" id="UP000178735">
    <property type="component" value="Unassembled WGS sequence"/>
</dbReference>
<dbReference type="InterPro" id="IPR000257">
    <property type="entry name" value="Uroporphyrinogen_deCOase"/>
</dbReference>
<comment type="caution">
    <text evidence="3">The sequence shown here is derived from an EMBL/GenBank/DDBJ whole genome shotgun (WGS) entry which is preliminary data.</text>
</comment>
<dbReference type="PANTHER" id="PTHR47099">
    <property type="entry name" value="METHYLCOBAMIDE:COM METHYLTRANSFERASE MTBA"/>
    <property type="match status" value="1"/>
</dbReference>
<reference evidence="3 4" key="1">
    <citation type="journal article" date="2016" name="Nat. Commun.">
        <title>Thousands of microbial genomes shed light on interconnected biogeochemical processes in an aquifer system.</title>
        <authorList>
            <person name="Anantharaman K."/>
            <person name="Brown C.T."/>
            <person name="Hug L.A."/>
            <person name="Sharon I."/>
            <person name="Castelle C.J."/>
            <person name="Probst A.J."/>
            <person name="Thomas B.C."/>
            <person name="Singh A."/>
            <person name="Wilkins M.J."/>
            <person name="Karaoz U."/>
            <person name="Brodie E.L."/>
            <person name="Williams K.H."/>
            <person name="Hubbard S.S."/>
            <person name="Banfield J.F."/>
        </authorList>
    </citation>
    <scope>NUCLEOTIDE SEQUENCE [LARGE SCALE GENOMIC DNA]</scope>
</reference>
<feature type="domain" description="Uroporphyrinogen decarboxylase (URO-D)" evidence="2">
    <location>
        <begin position="5"/>
        <end position="336"/>
    </location>
</feature>
<dbReference type="InterPro" id="IPR052024">
    <property type="entry name" value="Methanogen_methyltrans"/>
</dbReference>
<dbReference type="Gene3D" id="3.20.20.210">
    <property type="match status" value="1"/>
</dbReference>
<dbReference type="GO" id="GO:0006779">
    <property type="term" value="P:porphyrin-containing compound biosynthetic process"/>
    <property type="evidence" value="ECO:0007669"/>
    <property type="project" value="InterPro"/>
</dbReference>
<gene>
    <name evidence="3" type="ORF">A2008_01260</name>
</gene>
<name>A0A1F7WQT4_9BACT</name>
<sequence length="345" mass="39298">MISASQRLAAALKGERLDRIPVFCNLIDQGARELGMSIRQYYSRGANVAEGQLRLVKKYGHDNLWSLFYVGREAVMLGCDKINFPDDGPPNVADFIIKTPEDIKKLHIPDDIYSHPEFQEEIECIRIMRKETEGRYPVIAYLTSALTLPCILMGMEKWFKLLLFGPAELRDELLNKCCEFFRKHLAAYKKAGADVFLYSEAFGSTDFVPMKMFREFCLPWIEKDLEGVDPQGMVYYCGSSRLNPVIDAILERTRIEAFYPGPLDDAAESGRILNDRALFAGVFNDIRLIEWTPGEIRSEVKRIITAGMKSKKFIFGTSVIPCCVPETKIRVLLDAALEFGVHERR</sequence>
<keyword evidence="1" id="KW-1133">Transmembrane helix</keyword>
<evidence type="ECO:0000259" key="2">
    <source>
        <dbReference type="Pfam" id="PF01208"/>
    </source>
</evidence>
<dbReference type="EMBL" id="MGFH01000122">
    <property type="protein sequence ID" value="OGM05160.1"/>
    <property type="molecule type" value="Genomic_DNA"/>
</dbReference>
<dbReference type="CDD" id="cd03465">
    <property type="entry name" value="URO-D_like"/>
    <property type="match status" value="1"/>
</dbReference>
<dbReference type="PANTHER" id="PTHR47099:SF1">
    <property type="entry name" value="METHYLCOBAMIDE:COM METHYLTRANSFERASE MTBA"/>
    <property type="match status" value="1"/>
</dbReference>
<evidence type="ECO:0000256" key="1">
    <source>
        <dbReference type="SAM" id="Phobius"/>
    </source>
</evidence>